<dbReference type="EMBL" id="CM042883">
    <property type="protein sequence ID" value="KAI4372516.1"/>
    <property type="molecule type" value="Genomic_DNA"/>
</dbReference>
<reference evidence="2" key="1">
    <citation type="journal article" date="2023" name="Front. Plant Sci.">
        <title>Chromosomal-level genome assembly of Melastoma candidum provides insights into trichome evolution.</title>
        <authorList>
            <person name="Zhong Y."/>
            <person name="Wu W."/>
            <person name="Sun C."/>
            <person name="Zou P."/>
            <person name="Liu Y."/>
            <person name="Dai S."/>
            <person name="Zhou R."/>
        </authorList>
    </citation>
    <scope>NUCLEOTIDE SEQUENCE [LARGE SCALE GENOMIC DNA]</scope>
</reference>
<dbReference type="Proteomes" id="UP001057402">
    <property type="component" value="Chromosome 4"/>
</dbReference>
<gene>
    <name evidence="1" type="ORF">MLD38_010736</name>
</gene>
<protein>
    <submittedName>
        <fullName evidence="1">Uncharacterized protein</fullName>
    </submittedName>
</protein>
<keyword evidence="2" id="KW-1185">Reference proteome</keyword>
<proteinExistence type="predicted"/>
<evidence type="ECO:0000313" key="2">
    <source>
        <dbReference type="Proteomes" id="UP001057402"/>
    </source>
</evidence>
<comment type="caution">
    <text evidence="1">The sequence shown here is derived from an EMBL/GenBank/DDBJ whole genome shotgun (WGS) entry which is preliminary data.</text>
</comment>
<name>A0ACB9R3W8_9MYRT</name>
<evidence type="ECO:0000313" key="1">
    <source>
        <dbReference type="EMBL" id="KAI4372516.1"/>
    </source>
</evidence>
<sequence>MKPLSRMISFIVLVLTIHPSLTHSSRPNNLVVVDQTCKRTSFPSFCASALLSDPRVSGARSPQALGLIMASRVGSKAESALAKVKALVPSTRDPRAKKALSYCGDVYEAMVIGMVPASKDSLAKGDYKFAQQYMTDAANEVLACEDGFRGSKSPLSGENDFVHKAASVVASIAQSLL</sequence>
<accession>A0ACB9R3W8</accession>
<organism evidence="1 2">
    <name type="scientific">Melastoma candidum</name>
    <dbReference type="NCBI Taxonomy" id="119954"/>
    <lineage>
        <taxon>Eukaryota</taxon>
        <taxon>Viridiplantae</taxon>
        <taxon>Streptophyta</taxon>
        <taxon>Embryophyta</taxon>
        <taxon>Tracheophyta</taxon>
        <taxon>Spermatophyta</taxon>
        <taxon>Magnoliopsida</taxon>
        <taxon>eudicotyledons</taxon>
        <taxon>Gunneridae</taxon>
        <taxon>Pentapetalae</taxon>
        <taxon>rosids</taxon>
        <taxon>malvids</taxon>
        <taxon>Myrtales</taxon>
        <taxon>Melastomataceae</taxon>
        <taxon>Melastomatoideae</taxon>
        <taxon>Melastomateae</taxon>
        <taxon>Melastoma</taxon>
    </lineage>
</organism>